<reference evidence="1" key="1">
    <citation type="submission" date="2022-08" db="EMBL/GenBank/DDBJ databases">
        <authorList>
            <person name="Tistechok S."/>
            <person name="Samborskyy M."/>
            <person name="Roman I."/>
        </authorList>
    </citation>
    <scope>NUCLEOTIDE SEQUENCE</scope>
    <source>
        <strain evidence="1">DSM 103496</strain>
    </source>
</reference>
<dbReference type="AlphaFoldDB" id="A0A9X2VR24"/>
<comment type="caution">
    <text evidence="1">The sequence shown here is derived from an EMBL/GenBank/DDBJ whole genome shotgun (WGS) entry which is preliminary data.</text>
</comment>
<organism evidence="1 2">
    <name type="scientific">Umezawaea endophytica</name>
    <dbReference type="NCBI Taxonomy" id="1654476"/>
    <lineage>
        <taxon>Bacteria</taxon>
        <taxon>Bacillati</taxon>
        <taxon>Actinomycetota</taxon>
        <taxon>Actinomycetes</taxon>
        <taxon>Pseudonocardiales</taxon>
        <taxon>Pseudonocardiaceae</taxon>
        <taxon>Umezawaea</taxon>
    </lineage>
</organism>
<sequence length="171" mass="18782">MFARFDATARRAVVRAGRLAGEYGRRTLDTDFLLLALAEAHAVDDVTADAVRSRISGPTDRELLATLGIDVDVLRPKLGDDPGGWRLRRSPLRPLRVTLTGPTTEFVLTAHARKAVEVALHHAHRGGTSVQQPHLVLGLLADRDNQSVRILHRLGADLRTLWSRQLPRAAA</sequence>
<evidence type="ECO:0000313" key="1">
    <source>
        <dbReference type="EMBL" id="MCS7480762.1"/>
    </source>
</evidence>
<dbReference type="Gene3D" id="1.10.1780.10">
    <property type="entry name" value="Clp, N-terminal domain"/>
    <property type="match status" value="1"/>
</dbReference>
<evidence type="ECO:0000313" key="2">
    <source>
        <dbReference type="Proteomes" id="UP001141259"/>
    </source>
</evidence>
<accession>A0A9X2VR24</accession>
<proteinExistence type="predicted"/>
<protein>
    <recommendedName>
        <fullName evidence="3">ClpA/ClpB-like protein</fullName>
    </recommendedName>
</protein>
<evidence type="ECO:0008006" key="3">
    <source>
        <dbReference type="Google" id="ProtNLM"/>
    </source>
</evidence>
<dbReference type="Proteomes" id="UP001141259">
    <property type="component" value="Unassembled WGS sequence"/>
</dbReference>
<keyword evidence="2" id="KW-1185">Reference proteome</keyword>
<dbReference type="EMBL" id="JANYMP010000015">
    <property type="protein sequence ID" value="MCS7480762.1"/>
    <property type="molecule type" value="Genomic_DNA"/>
</dbReference>
<gene>
    <name evidence="1" type="ORF">NZH93_28225</name>
</gene>
<name>A0A9X2VR24_9PSEU</name>
<dbReference type="InterPro" id="IPR036628">
    <property type="entry name" value="Clp_N_dom_sf"/>
</dbReference>
<dbReference type="RefSeq" id="WP_259626256.1">
    <property type="nucleotide sequence ID" value="NZ_JANYMP010000015.1"/>
</dbReference>